<dbReference type="KEGG" id="vcr:VC395_2102"/>
<dbReference type="GO" id="GO:0019867">
    <property type="term" value="C:outer membrane"/>
    <property type="evidence" value="ECO:0007669"/>
    <property type="project" value="InterPro"/>
</dbReference>
<dbReference type="PANTHER" id="PTHR37530:SF1">
    <property type="entry name" value="OUTER MEMBRANE PROTEIN SLP"/>
    <property type="match status" value="1"/>
</dbReference>
<dbReference type="PIRSF" id="PIRSF004982">
    <property type="entry name" value="SlP"/>
    <property type="match status" value="1"/>
</dbReference>
<sequence length="202" mass="22565">MRSCLGSISTSKTEVNSMKMTVLKLLIPTMALLLSACASLPPELGNPDDKSVVTQYSAWLERDPATQSPVRMGGVVANISNQKDRTRVELVNLPIDSAGRPNIHQEPQGRFVAYVPGFLDPITYGEGRLLTLYGTTAPSEQGKVGDYEHTYPVMNAQGYHLWRVEERVEVDDIGPYMFPCRGFYCWPRTMPERDGKIIQEVK</sequence>
<dbReference type="AlphaFoldDB" id="A0A0H3AL03"/>
<proteinExistence type="predicted"/>
<reference evidence="1 2" key="1">
    <citation type="submission" date="2007-03" db="EMBL/GenBank/DDBJ databases">
        <authorList>
            <person name="Heidelberg J."/>
        </authorList>
    </citation>
    <scope>NUCLEOTIDE SEQUENCE [LARGE SCALE GENOMIC DNA]</scope>
    <source>
        <strain evidence="2">ATCC 39541 / Classical Ogawa 395 / O395</strain>
    </source>
</reference>
<dbReference type="NCBIfam" id="TIGR00752">
    <property type="entry name" value="slp"/>
    <property type="match status" value="1"/>
</dbReference>
<dbReference type="Proteomes" id="UP000000249">
    <property type="component" value="Chromosome 1"/>
</dbReference>
<name>A0A0H3AL03_VIBC3</name>
<evidence type="ECO:0000313" key="1">
    <source>
        <dbReference type="EMBL" id="ABQ20923.1"/>
    </source>
</evidence>
<protein>
    <submittedName>
        <fullName evidence="1">Outer membrane lipoprotein Slp</fullName>
    </submittedName>
</protein>
<dbReference type="Pfam" id="PF03843">
    <property type="entry name" value="Slp"/>
    <property type="match status" value="1"/>
</dbReference>
<dbReference type="PATRIC" id="fig|345073.21.peg.2029"/>
<dbReference type="EMBL" id="CP000627">
    <property type="protein sequence ID" value="ABQ20923.1"/>
    <property type="molecule type" value="Genomic_DNA"/>
</dbReference>
<dbReference type="PANTHER" id="PTHR37530">
    <property type="entry name" value="OUTER MEMBRANE PROTEIN SLP"/>
    <property type="match status" value="1"/>
</dbReference>
<accession>A0A0H3AL03</accession>
<keyword evidence="1" id="KW-0449">Lipoprotein</keyword>
<evidence type="ECO:0000313" key="2">
    <source>
        <dbReference type="Proteomes" id="UP000000249"/>
    </source>
</evidence>
<gene>
    <name evidence="1" type="ordered locus">VC0395_A1572</name>
</gene>
<dbReference type="KEGG" id="vco:VC0395_A1572"/>
<dbReference type="eggNOG" id="COG3065">
    <property type="taxonomic scope" value="Bacteria"/>
</dbReference>
<organism evidence="1 2">
    <name type="scientific">Vibrio cholerae serotype O1 (strain ATCC 39541 / Classical Ogawa 395 / O395)</name>
    <dbReference type="NCBI Taxonomy" id="345073"/>
    <lineage>
        <taxon>Bacteria</taxon>
        <taxon>Pseudomonadati</taxon>
        <taxon>Pseudomonadota</taxon>
        <taxon>Gammaproteobacteria</taxon>
        <taxon>Vibrionales</taxon>
        <taxon>Vibrionaceae</taxon>
        <taxon>Vibrio</taxon>
    </lineage>
</organism>
<dbReference type="InterPro" id="IPR004658">
    <property type="entry name" value="OMP_Slp"/>
</dbReference>